<keyword evidence="2" id="KW-1185">Reference proteome</keyword>
<accession>A0A267GNV4</accession>
<dbReference type="EMBL" id="NIVC01000218">
    <property type="protein sequence ID" value="PAA87721.1"/>
    <property type="molecule type" value="Genomic_DNA"/>
</dbReference>
<evidence type="ECO:0000313" key="2">
    <source>
        <dbReference type="Proteomes" id="UP000215902"/>
    </source>
</evidence>
<name>A0A267GNV4_9PLAT</name>
<dbReference type="Proteomes" id="UP000215902">
    <property type="component" value="Unassembled WGS sequence"/>
</dbReference>
<organism evidence="1 2">
    <name type="scientific">Macrostomum lignano</name>
    <dbReference type="NCBI Taxonomy" id="282301"/>
    <lineage>
        <taxon>Eukaryota</taxon>
        <taxon>Metazoa</taxon>
        <taxon>Spiralia</taxon>
        <taxon>Lophotrochozoa</taxon>
        <taxon>Platyhelminthes</taxon>
        <taxon>Rhabditophora</taxon>
        <taxon>Macrostomorpha</taxon>
        <taxon>Macrostomida</taxon>
        <taxon>Macrostomidae</taxon>
        <taxon>Macrostomum</taxon>
    </lineage>
</organism>
<dbReference type="OrthoDB" id="160294at2759"/>
<comment type="caution">
    <text evidence="1">The sequence shown here is derived from an EMBL/GenBank/DDBJ whole genome shotgun (WGS) entry which is preliminary data.</text>
</comment>
<reference evidence="1 2" key="1">
    <citation type="submission" date="2017-06" db="EMBL/GenBank/DDBJ databases">
        <title>A platform for efficient transgenesis in Macrostomum lignano, a flatworm model organism for stem cell research.</title>
        <authorList>
            <person name="Berezikov E."/>
        </authorList>
    </citation>
    <scope>NUCLEOTIDE SEQUENCE [LARGE SCALE GENOMIC DNA]</scope>
    <source>
        <strain evidence="1">DV1</strain>
        <tissue evidence="1">Whole organism</tissue>
    </source>
</reference>
<gene>
    <name evidence="1" type="ORF">BOX15_Mlig008746g2</name>
</gene>
<evidence type="ECO:0000313" key="1">
    <source>
        <dbReference type="EMBL" id="PAA87721.1"/>
    </source>
</evidence>
<protein>
    <submittedName>
        <fullName evidence="1">Uncharacterized protein</fullName>
    </submittedName>
</protein>
<feature type="non-terminal residue" evidence="1">
    <location>
        <position position="96"/>
    </location>
</feature>
<dbReference type="AlphaFoldDB" id="A0A267GNV4"/>
<feature type="non-terminal residue" evidence="1">
    <location>
        <position position="1"/>
    </location>
</feature>
<proteinExistence type="predicted"/>
<sequence>DRERMPIYSAAWLSLGAMVNVYYGRQAGIEPYLQPLSDAAAPWEARRIHAASSEEFRREFIAEVTAGLRRTDAGRDLALKVAKNCGLFELYDQLGP</sequence>